<keyword evidence="3" id="KW-1185">Reference proteome</keyword>
<evidence type="ECO:0000313" key="3">
    <source>
        <dbReference type="Proteomes" id="UP000658720"/>
    </source>
</evidence>
<dbReference type="Pfam" id="PF11998">
    <property type="entry name" value="DUF3493"/>
    <property type="match status" value="1"/>
</dbReference>
<gene>
    <name evidence="2" type="ORF">IQ217_08880</name>
</gene>
<organism evidence="2 3">
    <name type="scientific">Synechocystis salina LEGE 00031</name>
    <dbReference type="NCBI Taxonomy" id="1828736"/>
    <lineage>
        <taxon>Bacteria</taxon>
        <taxon>Bacillati</taxon>
        <taxon>Cyanobacteriota</taxon>
        <taxon>Cyanophyceae</taxon>
        <taxon>Synechococcales</taxon>
        <taxon>Merismopediaceae</taxon>
        <taxon>Synechocystis</taxon>
    </lineage>
</organism>
<dbReference type="Proteomes" id="UP000658720">
    <property type="component" value="Unassembled WGS sequence"/>
</dbReference>
<comment type="caution">
    <text evidence="2">The sequence shown here is derived from an EMBL/GenBank/DDBJ whole genome shotgun (WGS) entry which is preliminary data.</text>
</comment>
<feature type="transmembrane region" description="Helical" evidence="1">
    <location>
        <begin position="58"/>
        <end position="74"/>
    </location>
</feature>
<feature type="transmembrane region" description="Helical" evidence="1">
    <location>
        <begin position="25"/>
        <end position="46"/>
    </location>
</feature>
<protein>
    <submittedName>
        <fullName evidence="2">DUF3493 domain-containing protein</fullName>
    </submittedName>
</protein>
<accession>A0ABR9VUP3</accession>
<dbReference type="RefSeq" id="WP_194019675.1">
    <property type="nucleotide sequence ID" value="NZ_JADEVV010000021.1"/>
</dbReference>
<reference evidence="2 3" key="1">
    <citation type="submission" date="2020-10" db="EMBL/GenBank/DDBJ databases">
        <authorList>
            <person name="Castelo-Branco R."/>
            <person name="Eusebio N."/>
            <person name="Adriana R."/>
            <person name="Vieira A."/>
            <person name="Brugerolle De Fraissinette N."/>
            <person name="Rezende De Castro R."/>
            <person name="Schneider M.P."/>
            <person name="Vasconcelos V."/>
            <person name="Leao P.N."/>
        </authorList>
    </citation>
    <scope>NUCLEOTIDE SEQUENCE [LARGE SCALE GENOMIC DNA]</scope>
    <source>
        <strain evidence="2 3">LEGE 00031</strain>
    </source>
</reference>
<proteinExistence type="predicted"/>
<keyword evidence="1" id="KW-0812">Transmembrane</keyword>
<keyword evidence="1" id="KW-1133">Transmembrane helix</keyword>
<dbReference type="InterPro" id="IPR021883">
    <property type="entry name" value="LPA1-like"/>
</dbReference>
<evidence type="ECO:0000256" key="1">
    <source>
        <dbReference type="SAM" id="Phobius"/>
    </source>
</evidence>
<name>A0ABR9VUP3_9SYNC</name>
<dbReference type="EMBL" id="JADEVV010000021">
    <property type="protein sequence ID" value="MBE9253956.1"/>
    <property type="molecule type" value="Genomic_DNA"/>
</dbReference>
<sequence>MPNNKNQFERLKAEAEAPYRGLRKFIYLGLGASGLIGVFIFSLRLLAGYDPAEILPNLALQLGVVALMAGLFRWESGKNRGD</sequence>
<keyword evidence="1" id="KW-0472">Membrane</keyword>
<evidence type="ECO:0000313" key="2">
    <source>
        <dbReference type="EMBL" id="MBE9253956.1"/>
    </source>
</evidence>